<accession>A0A1G5SC24</accession>
<dbReference type="EMBL" id="FMWO01000032">
    <property type="protein sequence ID" value="SCZ84754.1"/>
    <property type="molecule type" value="Genomic_DNA"/>
</dbReference>
<dbReference type="Proteomes" id="UP000198729">
    <property type="component" value="Unassembled WGS sequence"/>
</dbReference>
<dbReference type="STRING" id="51642.NSMM_260050"/>
<name>A0A1G5SC24_9PROT</name>
<proteinExistence type="predicted"/>
<gene>
    <name evidence="1" type="ORF">NSMM_260050</name>
</gene>
<keyword evidence="2" id="KW-1185">Reference proteome</keyword>
<dbReference type="RefSeq" id="WP_090284477.1">
    <property type="nucleotide sequence ID" value="NZ_FMWO01000032.1"/>
</dbReference>
<dbReference type="OrthoDB" id="276660at2"/>
<evidence type="ECO:0000313" key="2">
    <source>
        <dbReference type="Proteomes" id="UP000198729"/>
    </source>
</evidence>
<protein>
    <submittedName>
        <fullName evidence="1">Uncharacterized protein</fullName>
    </submittedName>
</protein>
<reference evidence="1 2" key="1">
    <citation type="submission" date="2016-10" db="EMBL/GenBank/DDBJ databases">
        <authorList>
            <person name="de Groot N.N."/>
        </authorList>
    </citation>
    <scope>NUCLEOTIDE SEQUENCE [LARGE SCALE GENOMIC DNA]</scope>
    <source>
        <strain evidence="1">1</strain>
    </source>
</reference>
<dbReference type="AlphaFoldDB" id="A0A1G5SC24"/>
<evidence type="ECO:0000313" key="1">
    <source>
        <dbReference type="EMBL" id="SCZ84754.1"/>
    </source>
</evidence>
<sequence length="344" mass="37912">MVTVDNLTLQELISIRCLACPDNGLAISEIKKSLHPFFDQPPSNNEWLQCLQQLTEHGLLNKTGKSRFHISAAGQKLALQKLGLQVLPSTTRWPALKNCYLIASLLKLPAPTNERDRRSITSADGLRASILVNAFRLPAGSYPSLTKARDSLLWQQLAGSEATANPQHQLAASNATRSKPFTIGSVIALLLNSLLGTERELPWDAALKQLAAKAVGARRISPEELRLAILRTATEKPAGTQQLKQPFSLELFANQVMQSAKRSQTGKFGDNKVFISHVWHQMELDGNTFGLDLKQFKEHLALANNKDLISLSRADLACAMDQNAVSASETSYQNSIFHFIRLEP</sequence>
<organism evidence="1 2">
    <name type="scientific">Nitrosomonas mobilis</name>
    <dbReference type="NCBI Taxonomy" id="51642"/>
    <lineage>
        <taxon>Bacteria</taxon>
        <taxon>Pseudomonadati</taxon>
        <taxon>Pseudomonadota</taxon>
        <taxon>Betaproteobacteria</taxon>
        <taxon>Nitrosomonadales</taxon>
        <taxon>Nitrosomonadaceae</taxon>
        <taxon>Nitrosomonas</taxon>
    </lineage>
</organism>